<sequence length="121" mass="13477">MITFLTNLKIADNTGVLNVQCIKVLGGHKMRVAISGKPIVTALKKVRPRKKFKKGEVAKVLVLSTKNRFRRNSGFIINSNKNTGLILNDGFAPVANRVTGAVPHEVRAKYNRGYLLTRKNY</sequence>
<evidence type="ECO:0000256" key="1">
    <source>
        <dbReference type="ARBA" id="ARBA00010745"/>
    </source>
</evidence>
<dbReference type="GeneID" id="20531128"/>
<dbReference type="GO" id="GO:0003735">
    <property type="term" value="F:structural constituent of ribosome"/>
    <property type="evidence" value="ECO:0007669"/>
    <property type="project" value="InterPro"/>
</dbReference>
<proteinExistence type="inferred from homology"/>
<geneLocation type="mitochondrion" evidence="5"/>
<dbReference type="HAMAP" id="MF_01367">
    <property type="entry name" value="Ribosomal_uL14"/>
    <property type="match status" value="1"/>
</dbReference>
<dbReference type="STRING" id="691883.A0A058YZ69"/>
<organism evidence="5">
    <name type="scientific">Fonticula alba</name>
    <name type="common">Slime mold</name>
    <dbReference type="NCBI Taxonomy" id="691883"/>
    <lineage>
        <taxon>Eukaryota</taxon>
        <taxon>Rotosphaerida</taxon>
        <taxon>Fonticulaceae</taxon>
        <taxon>Fonticula</taxon>
    </lineage>
</organism>
<dbReference type="EMBL" id="KK198106">
    <property type="protein sequence ID" value="KCV67176.1"/>
    <property type="molecule type" value="Genomic_DNA"/>
</dbReference>
<keyword evidence="2 4" id="KW-0689">Ribosomal protein</keyword>
<comment type="similarity">
    <text evidence="1 4">Belongs to the universal ribosomal protein uL14 family.</text>
</comment>
<dbReference type="GO" id="GO:0006412">
    <property type="term" value="P:translation"/>
    <property type="evidence" value="ECO:0007669"/>
    <property type="project" value="InterPro"/>
</dbReference>
<dbReference type="AlphaFoldDB" id="A0A058YZ69"/>
<evidence type="ECO:0000313" key="6">
    <source>
        <dbReference type="Proteomes" id="UP000030693"/>
    </source>
</evidence>
<keyword evidence="3 4" id="KW-0687">Ribonucleoprotein</keyword>
<name>A0A058YZ69_FONAL</name>
<dbReference type="CDD" id="cd00337">
    <property type="entry name" value="Ribosomal_uL14"/>
    <property type="match status" value="1"/>
</dbReference>
<protein>
    <submittedName>
        <fullName evidence="5">Ribosomal protein L14</fullName>
    </submittedName>
</protein>
<dbReference type="GO" id="GO:0022625">
    <property type="term" value="C:cytosolic large ribosomal subunit"/>
    <property type="evidence" value="ECO:0007669"/>
    <property type="project" value="TreeGrafter"/>
</dbReference>
<evidence type="ECO:0000313" key="5">
    <source>
        <dbReference type="EMBL" id="KCV67176.1"/>
    </source>
</evidence>
<dbReference type="GO" id="GO:0070180">
    <property type="term" value="F:large ribosomal subunit rRNA binding"/>
    <property type="evidence" value="ECO:0007669"/>
    <property type="project" value="TreeGrafter"/>
</dbReference>
<keyword evidence="5" id="KW-0496">Mitochondrion</keyword>
<dbReference type="Proteomes" id="UP000030693">
    <property type="component" value="Unassembled WGS sequence"/>
</dbReference>
<accession>A0A058YZ69</accession>
<evidence type="ECO:0000256" key="3">
    <source>
        <dbReference type="ARBA" id="ARBA00023274"/>
    </source>
</evidence>
<dbReference type="PANTHER" id="PTHR11761">
    <property type="entry name" value="50S/60S RIBOSOMAL PROTEIN L14/L23"/>
    <property type="match status" value="1"/>
</dbReference>
<dbReference type="InterPro" id="IPR000218">
    <property type="entry name" value="Ribosomal_uL14"/>
</dbReference>
<dbReference type="SUPFAM" id="SSF50193">
    <property type="entry name" value="Ribosomal protein L14"/>
    <property type="match status" value="1"/>
</dbReference>
<dbReference type="InterPro" id="IPR036853">
    <property type="entry name" value="Ribosomal_uL14_sf"/>
</dbReference>
<evidence type="ECO:0000256" key="2">
    <source>
        <dbReference type="ARBA" id="ARBA00022980"/>
    </source>
</evidence>
<dbReference type="Gene3D" id="2.40.150.20">
    <property type="entry name" value="Ribosomal protein L14"/>
    <property type="match status" value="1"/>
</dbReference>
<reference evidence="5" key="1">
    <citation type="submission" date="2013-04" db="EMBL/GenBank/DDBJ databases">
        <title>The Genome Sequence of Fonticula alba ATCC 38817.</title>
        <authorList>
            <consortium name="The Broad Institute Genomics Platform"/>
            <person name="Russ C."/>
            <person name="Cuomo C."/>
            <person name="Burger G."/>
            <person name="Gray M.W."/>
            <person name="Holland P.W.H."/>
            <person name="King N."/>
            <person name="Lang F.B.F."/>
            <person name="Roger A.J."/>
            <person name="Ruiz-Trillo I."/>
            <person name="Brown M."/>
            <person name="Walker B."/>
            <person name="Young S."/>
            <person name="Zeng Q."/>
            <person name="Gargeya S."/>
            <person name="Fitzgerald M."/>
            <person name="Haas B."/>
            <person name="Abouelleil A."/>
            <person name="Allen A.W."/>
            <person name="Alvarado L."/>
            <person name="Arachchi H.M."/>
            <person name="Berlin A.M."/>
            <person name="Chapman S.B."/>
            <person name="Gainer-Dewar J."/>
            <person name="Goldberg J."/>
            <person name="Griggs A."/>
            <person name="Gujja S."/>
            <person name="Hansen M."/>
            <person name="Howarth C."/>
            <person name="Imamovic A."/>
            <person name="Ireland A."/>
            <person name="Larimer J."/>
            <person name="McCowan C."/>
            <person name="Murphy C."/>
            <person name="Pearson M."/>
            <person name="Poon T.W."/>
            <person name="Priest M."/>
            <person name="Roberts A."/>
            <person name="Saif S."/>
            <person name="Shea T."/>
            <person name="Sisk P."/>
            <person name="Sykes S."/>
            <person name="Wortman J."/>
            <person name="Nusbaum C."/>
            <person name="Birren B."/>
        </authorList>
    </citation>
    <scope>NUCLEOTIDE SEQUENCE [LARGE SCALE GENOMIC DNA]</scope>
    <source>
        <strain evidence="5">ATCC 38817</strain>
    </source>
</reference>
<gene>
    <name evidence="5" type="ORF">H696_09011</name>
</gene>
<dbReference type="SMART" id="SM01374">
    <property type="entry name" value="Ribosomal_L14"/>
    <property type="match status" value="1"/>
</dbReference>
<dbReference type="PANTHER" id="PTHR11761:SF3">
    <property type="entry name" value="LARGE RIBOSOMAL SUBUNIT PROTEIN UL14M"/>
    <property type="match status" value="1"/>
</dbReference>
<dbReference type="Pfam" id="PF00238">
    <property type="entry name" value="Ribosomal_L14"/>
    <property type="match status" value="1"/>
</dbReference>
<dbReference type="OrthoDB" id="274765at2759"/>
<evidence type="ECO:0000256" key="4">
    <source>
        <dbReference type="RuleBase" id="RU003949"/>
    </source>
</evidence>
<dbReference type="RefSeq" id="XP_009498417.1">
    <property type="nucleotide sequence ID" value="NW_009243183.1"/>
</dbReference>
<keyword evidence="6" id="KW-1185">Reference proteome</keyword>